<sequence>MRRARDRDREGRRRASVRLGPGATAARRTRRDRRGARLGQRGSRTPAATAAPGDRQDDRHRGYSENRSALHLLLLQLAEPDVRVTLTLLHVSELPAVSVNVTVVLPAVPPAVTVAVVPLTLTVAVAVAPLLDEIVPE</sequence>
<accession>E6QPD1</accession>
<feature type="region of interest" description="Disordered" evidence="1">
    <location>
        <begin position="1"/>
        <end position="63"/>
    </location>
</feature>
<gene>
    <name evidence="2" type="ORF">CARN6_2654</name>
</gene>
<proteinExistence type="predicted"/>
<dbReference type="EMBL" id="CABQ01000319">
    <property type="protein sequence ID" value="CBI09102.1"/>
    <property type="molecule type" value="Genomic_DNA"/>
</dbReference>
<feature type="compositionally biased region" description="Basic residues" evidence="1">
    <location>
        <begin position="27"/>
        <end position="36"/>
    </location>
</feature>
<protein>
    <submittedName>
        <fullName evidence="2">Uncharacterized protein</fullName>
    </submittedName>
</protein>
<reference evidence="2" key="1">
    <citation type="submission" date="2009-10" db="EMBL/GenBank/DDBJ databases">
        <title>Diversity of trophic interactions inside an arsenic-rich microbial ecosystem.</title>
        <authorList>
            <person name="Bertin P.N."/>
            <person name="Heinrich-Salmeron A."/>
            <person name="Pelletier E."/>
            <person name="Goulhen-Chollet F."/>
            <person name="Arsene-Ploetze F."/>
            <person name="Gallien S."/>
            <person name="Calteau A."/>
            <person name="Vallenet D."/>
            <person name="Casiot C."/>
            <person name="Chane-Woon-Ming B."/>
            <person name="Giloteaux L."/>
            <person name="Barakat M."/>
            <person name="Bonnefoy V."/>
            <person name="Bruneel O."/>
            <person name="Chandler M."/>
            <person name="Cleiss J."/>
            <person name="Duran R."/>
            <person name="Elbaz-Poulichet F."/>
            <person name="Fonknechten N."/>
            <person name="Lauga B."/>
            <person name="Mornico D."/>
            <person name="Ortet P."/>
            <person name="Schaeffer C."/>
            <person name="Siguier P."/>
            <person name="Alexander Thil Smith A."/>
            <person name="Van Dorsselaer A."/>
            <person name="Weissenbach J."/>
            <person name="Medigue C."/>
            <person name="Le Paslier D."/>
        </authorList>
    </citation>
    <scope>NUCLEOTIDE SEQUENCE</scope>
</reference>
<name>E6QPD1_9ZZZZ</name>
<comment type="caution">
    <text evidence="2">The sequence shown here is derived from an EMBL/GenBank/DDBJ whole genome shotgun (WGS) entry which is preliminary data.</text>
</comment>
<feature type="compositionally biased region" description="Basic and acidic residues" evidence="1">
    <location>
        <begin position="54"/>
        <end position="63"/>
    </location>
</feature>
<feature type="compositionally biased region" description="Basic and acidic residues" evidence="1">
    <location>
        <begin position="1"/>
        <end position="13"/>
    </location>
</feature>
<feature type="compositionally biased region" description="Low complexity" evidence="1">
    <location>
        <begin position="17"/>
        <end position="26"/>
    </location>
</feature>
<evidence type="ECO:0000256" key="1">
    <source>
        <dbReference type="SAM" id="MobiDB-lite"/>
    </source>
</evidence>
<organism evidence="2">
    <name type="scientific">mine drainage metagenome</name>
    <dbReference type="NCBI Taxonomy" id="410659"/>
    <lineage>
        <taxon>unclassified sequences</taxon>
        <taxon>metagenomes</taxon>
        <taxon>ecological metagenomes</taxon>
    </lineage>
</organism>
<dbReference type="AlphaFoldDB" id="E6QPD1"/>
<evidence type="ECO:0000313" key="2">
    <source>
        <dbReference type="EMBL" id="CBI09102.1"/>
    </source>
</evidence>